<dbReference type="SMART" id="SM00147">
    <property type="entry name" value="RasGEF"/>
    <property type="match status" value="1"/>
</dbReference>
<evidence type="ECO:0008006" key="8">
    <source>
        <dbReference type="Google" id="ProtNLM"/>
    </source>
</evidence>
<feature type="domain" description="Ras-GEF" evidence="4">
    <location>
        <begin position="698"/>
        <end position="957"/>
    </location>
</feature>
<accession>A0A261Y5T3</accession>
<dbReference type="Proteomes" id="UP000242875">
    <property type="component" value="Unassembled WGS sequence"/>
</dbReference>
<evidence type="ECO:0000313" key="7">
    <source>
        <dbReference type="Proteomes" id="UP000242875"/>
    </source>
</evidence>
<dbReference type="Pfam" id="PF00618">
    <property type="entry name" value="RasGEF_N"/>
    <property type="match status" value="1"/>
</dbReference>
<dbReference type="Pfam" id="PF00617">
    <property type="entry name" value="RasGEF"/>
    <property type="match status" value="1"/>
</dbReference>
<dbReference type="SUPFAM" id="SSF48366">
    <property type="entry name" value="Ras GEF"/>
    <property type="match status" value="1"/>
</dbReference>
<dbReference type="CDD" id="cd06224">
    <property type="entry name" value="REM"/>
    <property type="match status" value="1"/>
</dbReference>
<feature type="compositionally biased region" description="Polar residues" evidence="3">
    <location>
        <begin position="163"/>
        <end position="182"/>
    </location>
</feature>
<dbReference type="EMBL" id="MVBO01000008">
    <property type="protein sequence ID" value="OZJ05928.1"/>
    <property type="molecule type" value="Genomic_DNA"/>
</dbReference>
<feature type="region of interest" description="Disordered" evidence="3">
    <location>
        <begin position="602"/>
        <end position="637"/>
    </location>
</feature>
<dbReference type="PROSITE" id="PS00720">
    <property type="entry name" value="RASGEF"/>
    <property type="match status" value="1"/>
</dbReference>
<evidence type="ECO:0000256" key="2">
    <source>
        <dbReference type="PROSITE-ProRule" id="PRU00168"/>
    </source>
</evidence>
<evidence type="ECO:0000259" key="5">
    <source>
        <dbReference type="PROSITE" id="PS50212"/>
    </source>
</evidence>
<comment type="caution">
    <text evidence="6">The sequence shown here is derived from an EMBL/GenBank/DDBJ whole genome shotgun (WGS) entry which is preliminary data.</text>
</comment>
<dbReference type="Gene3D" id="1.10.840.10">
    <property type="entry name" value="Ras guanine-nucleotide exchange factors catalytic domain"/>
    <property type="match status" value="1"/>
</dbReference>
<dbReference type="GO" id="GO:0005085">
    <property type="term" value="F:guanyl-nucleotide exchange factor activity"/>
    <property type="evidence" value="ECO:0007669"/>
    <property type="project" value="UniProtKB-KW"/>
</dbReference>
<dbReference type="InterPro" id="IPR036964">
    <property type="entry name" value="RASGEF_cat_dom_sf"/>
</dbReference>
<sequence>MATEIAFSNTESGRRKKPPPPLDLSDVEAKYQHAQASAGWRKKLSHKVSSEFWPLTPTFGVEFLNKSRHQIKRRSQSMDSLRQFTPRTASLRYYDNLSSPNSPVIDLSFDLHLSEAKAMSHQSSDEHLAEARCLAAIYGWLTIEADHAMIKRRGERHIDETVSEQASGSTTFGKMRSWQSPSALPKQIRKSKHLNLSHRNSDLHYSLSPSNSIPDRLDHSLARNRLCALPASVSFQGLDTISKLTPPTALQSSQSCYTQQWTRTTEHSDDPVAGSKATDSGYMSYMDMSKQELRTSDEACLIYEDHIQQLIGFSSPDTATIHNSARVSVMEAPELPSSFVDAAVFENLEEDAYDNIVYSSSSDFVGSTIMAATLEKLVEKLTSTLEPTFISDFFLTFRLFTTPIQLCRLLIARFKWAFQSDDEYRRLVRVRSFVVLRYWLVCYWKYDFAKSTTLRFLITNCLAELKADPIVSDSPNNLRIINQLRKVIKQQKRPHQRPGSGMSVLGAHSQHESIGSGHNAFDLASLMSRGSYSSLSAASVPPIRRLSVNSQRSVSSKNSFTSTINFGLRSIRKAVPKVAENMSIRKDKQNLHANCSVTSVVESSSDHLPQPHEAKSSNWPWGRRKGGAAESTEPHQKSAFTAFSRFTKDGNNRSSAALPPKLSSSNSHQRLHQTLAHHGQGRPKAQGQPESSSILAFHSEDIAREFCLVEMELLAKVTWEELLELRWLRLGSEAKNPSPIRQIIDKFNQTYQWVSSEIVSTPNLKYRVRVIEKFIRIALKCYHLRNYSTLTQLLLGLQSPAVSRLAMTWKKVDPYEMQILRDLQSITSPFRNWKVLRGIMATACNEISEAKALELALFEDIDCDTCEAKGCIPFLGLYLSDLVFNAENPSFLDSNSLLHPERQLVNMHKFRIAASVVYHVLALRYLSQQYPIQSNPDISAILLNMKLLDNLEIRKLSLQCE</sequence>
<dbReference type="Gene3D" id="1.20.870.10">
    <property type="entry name" value="Son of sevenless (SoS) protein Chain: S domain 1"/>
    <property type="match status" value="1"/>
</dbReference>
<dbReference type="InterPro" id="IPR008937">
    <property type="entry name" value="Ras-like_GEF"/>
</dbReference>
<protein>
    <recommendedName>
        <fullName evidence="8">Ras-GEF domain-containing protein</fullName>
    </recommendedName>
</protein>
<feature type="region of interest" description="Disordered" evidence="3">
    <location>
        <begin position="650"/>
        <end position="692"/>
    </location>
</feature>
<name>A0A261Y5T3_9FUNG</name>
<dbReference type="PANTHER" id="PTHR23113">
    <property type="entry name" value="GUANINE NUCLEOTIDE EXCHANGE FACTOR"/>
    <property type="match status" value="1"/>
</dbReference>
<dbReference type="AlphaFoldDB" id="A0A261Y5T3"/>
<evidence type="ECO:0000256" key="1">
    <source>
        <dbReference type="ARBA" id="ARBA00022658"/>
    </source>
</evidence>
<dbReference type="PROSITE" id="PS50009">
    <property type="entry name" value="RASGEF_CAT"/>
    <property type="match status" value="1"/>
</dbReference>
<dbReference type="InterPro" id="IPR000651">
    <property type="entry name" value="Ras-like_Gua-exchang_fac_N"/>
</dbReference>
<feature type="domain" description="N-terminal Ras-GEF" evidence="5">
    <location>
        <begin position="365"/>
        <end position="492"/>
    </location>
</feature>
<gene>
    <name evidence="6" type="ORF">BZG36_01205</name>
</gene>
<organism evidence="6 7">
    <name type="scientific">Bifiguratus adelaidae</name>
    <dbReference type="NCBI Taxonomy" id="1938954"/>
    <lineage>
        <taxon>Eukaryota</taxon>
        <taxon>Fungi</taxon>
        <taxon>Fungi incertae sedis</taxon>
        <taxon>Mucoromycota</taxon>
        <taxon>Mucoromycotina</taxon>
        <taxon>Endogonomycetes</taxon>
        <taxon>Endogonales</taxon>
        <taxon>Endogonales incertae sedis</taxon>
        <taxon>Bifiguratus</taxon>
    </lineage>
</organism>
<dbReference type="InterPro" id="IPR023578">
    <property type="entry name" value="Ras_GEF_dom_sf"/>
</dbReference>
<dbReference type="GO" id="GO:0007265">
    <property type="term" value="P:Ras protein signal transduction"/>
    <property type="evidence" value="ECO:0007669"/>
    <property type="project" value="TreeGrafter"/>
</dbReference>
<evidence type="ECO:0000313" key="6">
    <source>
        <dbReference type="EMBL" id="OZJ05928.1"/>
    </source>
</evidence>
<keyword evidence="7" id="KW-1185">Reference proteome</keyword>
<dbReference type="OrthoDB" id="10254377at2759"/>
<dbReference type="InterPro" id="IPR001895">
    <property type="entry name" value="RASGEF_cat_dom"/>
</dbReference>
<keyword evidence="1 2" id="KW-0344">Guanine-nucleotide releasing factor</keyword>
<dbReference type="GO" id="GO:0005886">
    <property type="term" value="C:plasma membrane"/>
    <property type="evidence" value="ECO:0007669"/>
    <property type="project" value="TreeGrafter"/>
</dbReference>
<feature type="region of interest" description="Disordered" evidence="3">
    <location>
        <begin position="1"/>
        <end position="23"/>
    </location>
</feature>
<feature type="compositionally biased region" description="Polar residues" evidence="3">
    <location>
        <begin position="1"/>
        <end position="11"/>
    </location>
</feature>
<dbReference type="InterPro" id="IPR019804">
    <property type="entry name" value="Ras_G-nucl-exch_fac_CS"/>
</dbReference>
<dbReference type="PANTHER" id="PTHR23113:SF363">
    <property type="entry name" value="PROTEIN SON OF SEVENLESS"/>
    <property type="match status" value="1"/>
</dbReference>
<evidence type="ECO:0000259" key="4">
    <source>
        <dbReference type="PROSITE" id="PS50009"/>
    </source>
</evidence>
<reference evidence="6 7" key="1">
    <citation type="journal article" date="2017" name="Mycologia">
        <title>Bifiguratus adelaidae, gen. et sp. nov., a new member of Mucoromycotina in endophytic and soil-dwelling habitats.</title>
        <authorList>
            <person name="Torres-Cruz T.J."/>
            <person name="Billingsley Tobias T.L."/>
            <person name="Almatruk M."/>
            <person name="Hesse C."/>
            <person name="Kuske C.R."/>
            <person name="Desiro A."/>
            <person name="Benucci G.M."/>
            <person name="Bonito G."/>
            <person name="Stajich J.E."/>
            <person name="Dunlap C."/>
            <person name="Arnold A.E."/>
            <person name="Porras-Alfaro A."/>
        </authorList>
    </citation>
    <scope>NUCLEOTIDE SEQUENCE [LARGE SCALE GENOMIC DNA]</scope>
    <source>
        <strain evidence="6 7">AZ0501</strain>
    </source>
</reference>
<dbReference type="SMART" id="SM00229">
    <property type="entry name" value="RasGEFN"/>
    <property type="match status" value="1"/>
</dbReference>
<proteinExistence type="predicted"/>
<feature type="compositionally biased region" description="Low complexity" evidence="3">
    <location>
        <begin position="654"/>
        <end position="667"/>
    </location>
</feature>
<evidence type="ECO:0000256" key="3">
    <source>
        <dbReference type="SAM" id="MobiDB-lite"/>
    </source>
</evidence>
<feature type="region of interest" description="Disordered" evidence="3">
    <location>
        <begin position="160"/>
        <end position="190"/>
    </location>
</feature>
<dbReference type="PROSITE" id="PS50212">
    <property type="entry name" value="RASGEF_NTER"/>
    <property type="match status" value="1"/>
</dbReference>